<sequence>MAFVDSPGKAMDVFAAKQAFKIAKEHALNILKKLQENEQVGVFKETNLLHDLKVDGMEKLWMCLL</sequence>
<protein>
    <submittedName>
        <fullName evidence="1">Uncharacterized protein</fullName>
    </submittedName>
</protein>
<organism evidence="1 2">
    <name type="scientific">Malus baccata</name>
    <name type="common">Siberian crab apple</name>
    <name type="synonym">Pyrus baccata</name>
    <dbReference type="NCBI Taxonomy" id="106549"/>
    <lineage>
        <taxon>Eukaryota</taxon>
        <taxon>Viridiplantae</taxon>
        <taxon>Streptophyta</taxon>
        <taxon>Embryophyta</taxon>
        <taxon>Tracheophyta</taxon>
        <taxon>Spermatophyta</taxon>
        <taxon>Magnoliopsida</taxon>
        <taxon>eudicotyledons</taxon>
        <taxon>Gunneridae</taxon>
        <taxon>Pentapetalae</taxon>
        <taxon>rosids</taxon>
        <taxon>fabids</taxon>
        <taxon>Rosales</taxon>
        <taxon>Rosaceae</taxon>
        <taxon>Amygdaloideae</taxon>
        <taxon>Maleae</taxon>
        <taxon>Malus</taxon>
    </lineage>
</organism>
<proteinExistence type="predicted"/>
<gene>
    <name evidence="1" type="ORF">C1H46_027784</name>
</gene>
<evidence type="ECO:0000313" key="1">
    <source>
        <dbReference type="EMBL" id="TQD86658.1"/>
    </source>
</evidence>
<accession>A0A540LJJ9</accession>
<evidence type="ECO:0000313" key="2">
    <source>
        <dbReference type="Proteomes" id="UP000315295"/>
    </source>
</evidence>
<keyword evidence="2" id="KW-1185">Reference proteome</keyword>
<dbReference type="Proteomes" id="UP000315295">
    <property type="component" value="Unassembled WGS sequence"/>
</dbReference>
<name>A0A540LJJ9_MALBA</name>
<reference evidence="1 2" key="1">
    <citation type="journal article" date="2019" name="G3 (Bethesda)">
        <title>Sequencing of a Wild Apple (Malus baccata) Genome Unravels the Differences Between Cultivated and Wild Apple Species Regarding Disease Resistance and Cold Tolerance.</title>
        <authorList>
            <person name="Chen X."/>
        </authorList>
    </citation>
    <scope>NUCLEOTIDE SEQUENCE [LARGE SCALE GENOMIC DNA]</scope>
    <source>
        <strain evidence="2">cv. Shandingzi</strain>
        <tissue evidence="1">Leaves</tissue>
    </source>
</reference>
<dbReference type="EMBL" id="VIEB01000559">
    <property type="protein sequence ID" value="TQD86658.1"/>
    <property type="molecule type" value="Genomic_DNA"/>
</dbReference>
<comment type="caution">
    <text evidence="1">The sequence shown here is derived from an EMBL/GenBank/DDBJ whole genome shotgun (WGS) entry which is preliminary data.</text>
</comment>
<dbReference type="AlphaFoldDB" id="A0A540LJJ9"/>